<dbReference type="InterPro" id="IPR038461">
    <property type="entry name" value="Schlafen_AlbA_2_dom_sf"/>
</dbReference>
<organism evidence="1">
    <name type="scientific">Caldilineaceae bacterium SB0664_bin_27</name>
    <dbReference type="NCBI Taxonomy" id="2605260"/>
    <lineage>
        <taxon>Bacteria</taxon>
        <taxon>Bacillati</taxon>
        <taxon>Chloroflexota</taxon>
        <taxon>Caldilineae</taxon>
        <taxon>Caldilineales</taxon>
        <taxon>Caldilineaceae</taxon>
    </lineage>
</organism>
<dbReference type="AlphaFoldDB" id="A0A6B0YR86"/>
<reference evidence="1" key="1">
    <citation type="submission" date="2019-09" db="EMBL/GenBank/DDBJ databases">
        <title>Characterisation of the sponge microbiome using genome-centric metagenomics.</title>
        <authorList>
            <person name="Engelberts J.P."/>
            <person name="Robbins S.J."/>
            <person name="De Goeij J.M."/>
            <person name="Aranda M."/>
            <person name="Bell S.C."/>
            <person name="Webster N.S."/>
        </authorList>
    </citation>
    <scope>NUCLEOTIDE SEQUENCE</scope>
    <source>
        <strain evidence="1">SB0664_bin_27</strain>
    </source>
</reference>
<evidence type="ECO:0000313" key="1">
    <source>
        <dbReference type="EMBL" id="MXY93606.1"/>
    </source>
</evidence>
<dbReference type="Gene3D" id="3.30.950.30">
    <property type="entry name" value="Schlafen, AAA domain"/>
    <property type="match status" value="1"/>
</dbReference>
<comment type="caution">
    <text evidence="1">The sequence shown here is derived from an EMBL/GenBank/DDBJ whole genome shotgun (WGS) entry which is preliminary data.</text>
</comment>
<sequence>MRYTDEEIRRRLRLGEDSAWAFKQVEFSGDRPTSPRRDDWANEVVAFANATGGALLCGAYIRAGA</sequence>
<proteinExistence type="predicted"/>
<protein>
    <submittedName>
        <fullName evidence="1">Uncharacterized protein</fullName>
    </submittedName>
</protein>
<name>A0A6B0YR86_9CHLR</name>
<gene>
    <name evidence="1" type="ORF">F4Y42_09175</name>
</gene>
<dbReference type="EMBL" id="VXRG01000076">
    <property type="protein sequence ID" value="MXY93606.1"/>
    <property type="molecule type" value="Genomic_DNA"/>
</dbReference>
<accession>A0A6B0YR86</accession>